<dbReference type="RefSeq" id="WP_131975119.1">
    <property type="nucleotide sequence ID" value="NZ_SLYB01000003.1"/>
</dbReference>
<comment type="caution">
    <text evidence="2">The sequence shown here is derived from an EMBL/GenBank/DDBJ whole genome shotgun (WGS) entry which is preliminary data.</text>
</comment>
<dbReference type="PANTHER" id="PTHR38760">
    <property type="entry name" value="ADENYLATE CYCLASE"/>
    <property type="match status" value="1"/>
</dbReference>
<dbReference type="OrthoDB" id="5571448at2"/>
<dbReference type="GO" id="GO:0006171">
    <property type="term" value="P:cAMP biosynthetic process"/>
    <property type="evidence" value="ECO:0007669"/>
    <property type="project" value="InterPro"/>
</dbReference>
<feature type="domain" description="Adenylate cyclase class-I N-terminal" evidence="1">
    <location>
        <begin position="5"/>
        <end position="203"/>
    </location>
</feature>
<sequence>MYFNLEAAKKYVQELDKVRFNQALSDSSYAFRHVFQLISLLLHANHPALPGYLPNAPQGIAGFTLSDYQKQFLSVSVAKSRFEDTVKEFNTRADYTIDALYVMGSISSITQTSSSDLDIWLCHIQDLDSNDLRLLEQKTLLLQEWAKTYQIDINIFLMDQQSFKHKHRIDELCGENCGSSQYMLLLEEFYRSSIRLAGKPLLWLHVYTENEHEYENQVKRLVEEGKVDLSEWVDFGGLGRLSANEYFGAILWLLNKSIAAPYKSALKILLLEVYSQEYPNTQLIALDFKRRLLQGEAVEGFDPYIAMLDKVTEYLTALGDTQRLDFVRRCFYLKASEDIVHFDQKNNWRICFLQRLIKDWQWPQKKIDDLNNRPFWKIKRVKKSYEMLMSMLMLSYRNLVNFGRKYHVDASIMPQDIYILTRKLYTAFEELPNKINLFNLQMSHNLSEKHLTFVQVENSSVHQPGWYLINQAPFVNAFSNLRYVKYHRNLSYLVAYAYFNGLFTVKTQLHISSSTVTLAALRQFFTDLRLSLAKDTLPAQNEDLQRSYEIRHVMIGVNLTDDPTRRLVGEPRMELQASDLFSFGPEQQSLLGSIDLIFRNSWNEVHTHHFSGSNAILQALKMLSHKTFSNSLQTAGLNIFCYSHRYGLTLKAAVSELVQKILNRNNNEHSPTVRNLRVAGKTWQLFFAERGINLQEIIGERSKNSENLADNRGFTTTNTVKGISQKYPTVINSFASEGFMQFFFEDNNDDTFNVYILDEMNHLEIYRHCEGSKMEKVKEINHIYTVSSVDDGAYRKVAHKFNYPQFYQLINENGSIKVELYSQKR</sequence>
<dbReference type="Pfam" id="PF12633">
    <property type="entry name" value="Adenyl_cycl_N"/>
    <property type="match status" value="1"/>
</dbReference>
<dbReference type="NCBIfam" id="NF006978">
    <property type="entry name" value="PRK09450.1-2"/>
    <property type="match status" value="1"/>
</dbReference>
<dbReference type="Proteomes" id="UP000295763">
    <property type="component" value="Unassembled WGS sequence"/>
</dbReference>
<dbReference type="InterPro" id="IPR024685">
    <property type="entry name" value="Adenylate_cyclase_1_N"/>
</dbReference>
<keyword evidence="3" id="KW-1185">Reference proteome</keyword>
<reference evidence="2 3" key="1">
    <citation type="submission" date="2019-03" db="EMBL/GenBank/DDBJ databases">
        <title>Genomic Encyclopedia of Type Strains, Phase IV (KMG-IV): sequencing the most valuable type-strain genomes for metagenomic binning, comparative biology and taxonomic classification.</title>
        <authorList>
            <person name="Goeker M."/>
        </authorList>
    </citation>
    <scope>NUCLEOTIDE SEQUENCE [LARGE SCALE GENOMIC DNA]</scope>
    <source>
        <strain evidence="2 3">DSM 28404</strain>
    </source>
</reference>
<dbReference type="AlphaFoldDB" id="A0A4R2T7K5"/>
<name>A0A4R2T7K5_9PAST</name>
<dbReference type="Pfam" id="PF01295">
    <property type="entry name" value="Adenylate_cycl"/>
    <property type="match status" value="1"/>
</dbReference>
<evidence type="ECO:0000313" key="2">
    <source>
        <dbReference type="EMBL" id="TCP96834.1"/>
    </source>
</evidence>
<evidence type="ECO:0000259" key="1">
    <source>
        <dbReference type="Pfam" id="PF12633"/>
    </source>
</evidence>
<protein>
    <submittedName>
        <fullName evidence="2">Adenylate cyclase</fullName>
    </submittedName>
</protein>
<dbReference type="EMBL" id="SLYB01000003">
    <property type="protein sequence ID" value="TCP96834.1"/>
    <property type="molecule type" value="Genomic_DNA"/>
</dbReference>
<dbReference type="GO" id="GO:0004016">
    <property type="term" value="F:adenylate cyclase activity"/>
    <property type="evidence" value="ECO:0007669"/>
    <property type="project" value="InterPro"/>
</dbReference>
<gene>
    <name evidence="2" type="ORF">EDC44_10331</name>
</gene>
<proteinExistence type="predicted"/>
<dbReference type="PIRSF" id="PIRSF001444">
    <property type="entry name" value="Adenylate_cycl"/>
    <property type="match status" value="1"/>
</dbReference>
<dbReference type="InterPro" id="IPR000274">
    <property type="entry name" value="Adenylate_cyclase_1"/>
</dbReference>
<evidence type="ECO:0000313" key="3">
    <source>
        <dbReference type="Proteomes" id="UP000295763"/>
    </source>
</evidence>
<organism evidence="2 3">
    <name type="scientific">Cricetibacter osteomyelitidis</name>
    <dbReference type="NCBI Taxonomy" id="1521931"/>
    <lineage>
        <taxon>Bacteria</taxon>
        <taxon>Pseudomonadati</taxon>
        <taxon>Pseudomonadota</taxon>
        <taxon>Gammaproteobacteria</taxon>
        <taxon>Pasteurellales</taxon>
        <taxon>Pasteurellaceae</taxon>
        <taxon>Cricetibacter</taxon>
    </lineage>
</organism>
<accession>A0A4R2T7K5</accession>
<dbReference type="PANTHER" id="PTHR38760:SF1">
    <property type="entry name" value="ADENYLATE CYCLASE"/>
    <property type="match status" value="1"/>
</dbReference>